<sequence length="293" mass="32250">METVVGYSENNPPCFDSKQINPSPPSRCQVIKCGATTGLTMGMLCGEGIYARMENIHMRFGGNSQIHFEFYNQYDVFSLQHHAFFKSGDSGSIVLVGLGQNLGAVGMAIGQTTYGSSIVTPIEDILKKLELSEENVTAFRSKAKGKKRKIDSSQNAVDKEVQEKNKDDVDVITDKVNNINISDHNLNYVSSAAAGASAALPQVCISSNLETEDRIDYETKGARPKTKVEKSENNQREPLHFEQSEKETALKQNESSENERCKIKTKNGTEISLTKGSIINFSDDENLKKILVG</sequence>
<name>A0ABQ9EHL2_TEGGR</name>
<evidence type="ECO:0000313" key="2">
    <source>
        <dbReference type="EMBL" id="KAJ8304764.1"/>
    </source>
</evidence>
<organism evidence="2 3">
    <name type="scientific">Tegillarca granosa</name>
    <name type="common">Malaysian cockle</name>
    <name type="synonym">Anadara granosa</name>
    <dbReference type="NCBI Taxonomy" id="220873"/>
    <lineage>
        <taxon>Eukaryota</taxon>
        <taxon>Metazoa</taxon>
        <taxon>Spiralia</taxon>
        <taxon>Lophotrochozoa</taxon>
        <taxon>Mollusca</taxon>
        <taxon>Bivalvia</taxon>
        <taxon>Autobranchia</taxon>
        <taxon>Pteriomorphia</taxon>
        <taxon>Arcoida</taxon>
        <taxon>Arcoidea</taxon>
        <taxon>Arcidae</taxon>
        <taxon>Tegillarca</taxon>
    </lineage>
</organism>
<dbReference type="EMBL" id="JARBDR010000903">
    <property type="protein sequence ID" value="KAJ8304764.1"/>
    <property type="molecule type" value="Genomic_DNA"/>
</dbReference>
<protein>
    <submittedName>
        <fullName evidence="2">Uncharacterized protein</fullName>
    </submittedName>
</protein>
<dbReference type="Proteomes" id="UP001217089">
    <property type="component" value="Unassembled WGS sequence"/>
</dbReference>
<gene>
    <name evidence="2" type="ORF">KUTeg_018347</name>
</gene>
<feature type="compositionally biased region" description="Basic and acidic residues" evidence="1">
    <location>
        <begin position="220"/>
        <end position="249"/>
    </location>
</feature>
<evidence type="ECO:0000256" key="1">
    <source>
        <dbReference type="SAM" id="MobiDB-lite"/>
    </source>
</evidence>
<keyword evidence="3" id="KW-1185">Reference proteome</keyword>
<comment type="caution">
    <text evidence="2">The sequence shown here is derived from an EMBL/GenBank/DDBJ whole genome shotgun (WGS) entry which is preliminary data.</text>
</comment>
<proteinExistence type="predicted"/>
<evidence type="ECO:0000313" key="3">
    <source>
        <dbReference type="Proteomes" id="UP001217089"/>
    </source>
</evidence>
<reference evidence="2 3" key="1">
    <citation type="submission" date="2022-12" db="EMBL/GenBank/DDBJ databases">
        <title>Chromosome-level genome of Tegillarca granosa.</title>
        <authorList>
            <person name="Kim J."/>
        </authorList>
    </citation>
    <scope>NUCLEOTIDE SEQUENCE [LARGE SCALE GENOMIC DNA]</scope>
    <source>
        <strain evidence="2">Teg-2019</strain>
        <tissue evidence="2">Adductor muscle</tissue>
    </source>
</reference>
<feature type="region of interest" description="Disordered" evidence="1">
    <location>
        <begin position="220"/>
        <end position="261"/>
    </location>
</feature>
<accession>A0ABQ9EHL2</accession>